<dbReference type="Gene3D" id="2.60.220.30">
    <property type="match status" value="3"/>
</dbReference>
<dbReference type="InterPro" id="IPR051165">
    <property type="entry name" value="Multifunctional_ANK_Repeat"/>
</dbReference>
<dbReference type="PANTHER" id="PTHR24123">
    <property type="entry name" value="ANKYRIN REPEAT-CONTAINING"/>
    <property type="match status" value="1"/>
</dbReference>
<evidence type="ECO:0000313" key="4">
    <source>
        <dbReference type="EMBL" id="JAO07991.1"/>
    </source>
</evidence>
<reference evidence="4" key="1">
    <citation type="submission" date="2014-12" db="EMBL/GenBank/DDBJ databases">
        <title>Parallel Evolution in Life History Adaptation Evident in the Tissue-Specific Poeciliopsis prolifica transcriptome.</title>
        <authorList>
            <person name="Jue N.K."/>
            <person name="Foley R.J."/>
            <person name="Obergfell C."/>
            <person name="Reznick D.N."/>
            <person name="O'Neill R.J."/>
            <person name="O'Neill M.J."/>
        </authorList>
    </citation>
    <scope>NUCLEOTIDE SEQUENCE</scope>
</reference>
<proteinExistence type="predicted"/>
<dbReference type="InterPro" id="IPR000906">
    <property type="entry name" value="ZU5_dom"/>
</dbReference>
<evidence type="ECO:0000259" key="3">
    <source>
        <dbReference type="PROSITE" id="PS51145"/>
    </source>
</evidence>
<dbReference type="FunFam" id="2.60.220.30:FF:000005">
    <property type="entry name" value="Ankyrin-2 isoform 2"/>
    <property type="match status" value="1"/>
</dbReference>
<keyword evidence="1" id="KW-0677">Repeat</keyword>
<dbReference type="SMART" id="SM00218">
    <property type="entry name" value="ZU5"/>
    <property type="match status" value="1"/>
</dbReference>
<dbReference type="PANTHER" id="PTHR24123:SF49">
    <property type="entry name" value="ANKYRIN-2-LIKE ISOFORM X1"/>
    <property type="match status" value="1"/>
</dbReference>
<keyword evidence="2" id="KW-0040">ANK repeat</keyword>
<dbReference type="AlphaFoldDB" id="A0A0S7ES12"/>
<dbReference type="EMBL" id="GBYX01473668">
    <property type="protein sequence ID" value="JAO07991.1"/>
    <property type="molecule type" value="Transcribed_RNA"/>
</dbReference>
<feature type="domain" description="ZU5" evidence="3">
    <location>
        <begin position="59"/>
        <end position="247"/>
    </location>
</feature>
<accession>A0A0S7ES12</accession>
<dbReference type="FunFam" id="2.60.220.30:FF:000009">
    <property type="entry name" value="Ankyrin 2, isoform G"/>
    <property type="match status" value="1"/>
</dbReference>
<name>A0A0S7ES12_9TELE</name>
<gene>
    <name evidence="4" type="primary">ANK2</name>
</gene>
<evidence type="ECO:0000256" key="1">
    <source>
        <dbReference type="ARBA" id="ARBA00022737"/>
    </source>
</evidence>
<organism evidence="4">
    <name type="scientific">Poeciliopsis prolifica</name>
    <name type="common">blackstripe livebearer</name>
    <dbReference type="NCBI Taxonomy" id="188132"/>
    <lineage>
        <taxon>Eukaryota</taxon>
        <taxon>Metazoa</taxon>
        <taxon>Chordata</taxon>
        <taxon>Craniata</taxon>
        <taxon>Vertebrata</taxon>
        <taxon>Euteleostomi</taxon>
        <taxon>Actinopterygii</taxon>
        <taxon>Neopterygii</taxon>
        <taxon>Teleostei</taxon>
        <taxon>Neoteleostei</taxon>
        <taxon>Acanthomorphata</taxon>
        <taxon>Ovalentaria</taxon>
        <taxon>Atherinomorphae</taxon>
        <taxon>Cyprinodontiformes</taxon>
        <taxon>Poeciliidae</taxon>
        <taxon>Poeciliinae</taxon>
        <taxon>Poeciliopsis</taxon>
    </lineage>
</organism>
<feature type="domain" description="ZU5" evidence="3">
    <location>
        <begin position="249"/>
        <end position="345"/>
    </location>
</feature>
<evidence type="ECO:0000256" key="2">
    <source>
        <dbReference type="ARBA" id="ARBA00023043"/>
    </source>
</evidence>
<dbReference type="Pfam" id="PF00791">
    <property type="entry name" value="ZU5"/>
    <property type="match status" value="3"/>
</dbReference>
<sequence>MMDETLTCHQVSSLARENERDSYRLSWGTENLDNIALSSSPLHSGRSSPCRDHGDHSSFLVSFMVDARGGAMRGCRHNGLRIIIPPKKCSAPTRVTCRLVKRHRLATMPPMMEGEGLASRLIEVGPSGAQFLGKLHLPTAPPPLNEGESLVSRILQLGPPGTKFLGPVIVEIPHFASLRGKERELVILRSETGESWKEHQCEHTPEELNRILNGMDEELDPPEELERKRLCRIITRDFPQYFAVVSRIKQDNNLIGPEGGILSSTVVPQVQAVFPEGALTKKIRVGLQAQPVNISVVRKILGNKASFSPIVTLEPRRRKFHKPITMTIPVPKSNSDPILNVFGFN</sequence>
<protein>
    <submittedName>
        <fullName evidence="4">ANK2</fullName>
    </submittedName>
</protein>
<dbReference type="PROSITE" id="PS51145">
    <property type="entry name" value="ZU5"/>
    <property type="match status" value="2"/>
</dbReference>